<dbReference type="InterPro" id="IPR001054">
    <property type="entry name" value="A/G_cyclase"/>
</dbReference>
<dbReference type="EMBL" id="GL378429">
    <property type="protein sequence ID" value="EFJ40061.1"/>
    <property type="molecule type" value="Genomic_DNA"/>
</dbReference>
<dbReference type="SUPFAM" id="SSF55073">
    <property type="entry name" value="Nucleotide cyclase"/>
    <property type="match status" value="1"/>
</dbReference>
<keyword evidence="6" id="KW-0456">Lyase</keyword>
<dbReference type="KEGG" id="vcn:VOLCADRAFT_70042"/>
<evidence type="ECO:0000256" key="5">
    <source>
        <dbReference type="ARBA" id="ARBA00023136"/>
    </source>
</evidence>
<dbReference type="GO" id="GO:0001653">
    <property type="term" value="F:peptide receptor activity"/>
    <property type="evidence" value="ECO:0007669"/>
    <property type="project" value="TreeGrafter"/>
</dbReference>
<dbReference type="GeneID" id="9621182"/>
<evidence type="ECO:0000313" key="8">
    <source>
        <dbReference type="EMBL" id="EFJ40061.1"/>
    </source>
</evidence>
<protein>
    <submittedName>
        <fullName evidence="8">Guanylyl and adenylyl cyclase family member</fullName>
    </submittedName>
</protein>
<keyword evidence="3" id="KW-0547">Nucleotide-binding</keyword>
<dbReference type="Pfam" id="PF00211">
    <property type="entry name" value="Guanylate_cyc"/>
    <property type="match status" value="1"/>
</dbReference>
<feature type="domain" description="Guanylate cyclase" evidence="7">
    <location>
        <begin position="11"/>
        <end position="96"/>
    </location>
</feature>
<dbReference type="GO" id="GO:0005886">
    <property type="term" value="C:plasma membrane"/>
    <property type="evidence" value="ECO:0007669"/>
    <property type="project" value="TreeGrafter"/>
</dbReference>
<keyword evidence="5" id="KW-0472">Membrane</keyword>
<proteinExistence type="predicted"/>
<reference evidence="8 9" key="1">
    <citation type="journal article" date="2010" name="Science">
        <title>Genomic analysis of organismal complexity in the multicellular green alga Volvox carteri.</title>
        <authorList>
            <person name="Prochnik S.E."/>
            <person name="Umen J."/>
            <person name="Nedelcu A.M."/>
            <person name="Hallmann A."/>
            <person name="Miller S.M."/>
            <person name="Nishii I."/>
            <person name="Ferris P."/>
            <person name="Kuo A."/>
            <person name="Mitros T."/>
            <person name="Fritz-Laylin L.K."/>
            <person name="Hellsten U."/>
            <person name="Chapman J."/>
            <person name="Simakov O."/>
            <person name="Rensing S.A."/>
            <person name="Terry A."/>
            <person name="Pangilinan J."/>
            <person name="Kapitonov V."/>
            <person name="Jurka J."/>
            <person name="Salamov A."/>
            <person name="Shapiro H."/>
            <person name="Schmutz J."/>
            <person name="Grimwood J."/>
            <person name="Lindquist E."/>
            <person name="Lucas S."/>
            <person name="Grigoriev I.V."/>
            <person name="Schmitt R."/>
            <person name="Kirk D."/>
            <person name="Rokhsar D.S."/>
        </authorList>
    </citation>
    <scope>NUCLEOTIDE SEQUENCE [LARGE SCALE GENOMIC DNA]</scope>
    <source>
        <strain evidence="9">f. Nagariensis / Eve</strain>
    </source>
</reference>
<evidence type="ECO:0000256" key="4">
    <source>
        <dbReference type="ARBA" id="ARBA00022989"/>
    </source>
</evidence>
<keyword evidence="4" id="KW-1133">Transmembrane helix</keyword>
<dbReference type="GO" id="GO:0007168">
    <property type="term" value="P:receptor guanylyl cyclase signaling pathway"/>
    <property type="evidence" value="ECO:0007669"/>
    <property type="project" value="TreeGrafter"/>
</dbReference>
<dbReference type="AlphaFoldDB" id="D8UJQ3"/>
<dbReference type="PANTHER" id="PTHR11920">
    <property type="entry name" value="GUANYLYL CYCLASE"/>
    <property type="match status" value="1"/>
</dbReference>
<dbReference type="GO" id="GO:0004383">
    <property type="term" value="F:guanylate cyclase activity"/>
    <property type="evidence" value="ECO:0007669"/>
    <property type="project" value="TreeGrafter"/>
</dbReference>
<evidence type="ECO:0000256" key="6">
    <source>
        <dbReference type="ARBA" id="ARBA00023239"/>
    </source>
</evidence>
<dbReference type="InterPro" id="IPR029787">
    <property type="entry name" value="Nucleotide_cyclase"/>
</dbReference>
<dbReference type="InParanoid" id="D8UJQ3"/>
<evidence type="ECO:0000256" key="3">
    <source>
        <dbReference type="ARBA" id="ARBA00022741"/>
    </source>
</evidence>
<evidence type="ECO:0000259" key="7">
    <source>
        <dbReference type="PROSITE" id="PS50125"/>
    </source>
</evidence>
<dbReference type="InterPro" id="IPR050401">
    <property type="entry name" value="Cyclic_nucleotide_synthase"/>
</dbReference>
<keyword evidence="9" id="KW-1185">Reference proteome</keyword>
<keyword evidence="2" id="KW-0812">Transmembrane</keyword>
<dbReference type="Proteomes" id="UP000001058">
    <property type="component" value="Unassembled WGS sequence"/>
</dbReference>
<dbReference type="GO" id="GO:0004016">
    <property type="term" value="F:adenylate cyclase activity"/>
    <property type="evidence" value="ECO:0007669"/>
    <property type="project" value="TreeGrafter"/>
</dbReference>
<evidence type="ECO:0000256" key="1">
    <source>
        <dbReference type="ARBA" id="ARBA00004370"/>
    </source>
</evidence>
<dbReference type="OrthoDB" id="548029at2759"/>
<comment type="subcellular location">
    <subcellularLocation>
        <location evidence="1">Membrane</location>
    </subcellularLocation>
</comment>
<sequence>MCICPPVRLSVCLYVCPSGFTPMCKEVEPSAVMAMLNDLYSRYDQMLDEYGVFKVETIGDCYFVAGGLIQEDEDGMTAVRDNQTDPLHAQKVFEFARVSLSVLGV</sequence>
<gene>
    <name evidence="8" type="primary">cyc43</name>
    <name evidence="8" type="ORF">VOLCADRAFT_70042</name>
</gene>
<dbReference type="PANTHER" id="PTHR11920:SF335">
    <property type="entry name" value="GUANYLATE CYCLASE"/>
    <property type="match status" value="1"/>
</dbReference>
<dbReference type="GO" id="GO:0000166">
    <property type="term" value="F:nucleotide binding"/>
    <property type="evidence" value="ECO:0007669"/>
    <property type="project" value="UniProtKB-KW"/>
</dbReference>
<accession>D8UJQ3</accession>
<dbReference type="Gene3D" id="3.30.70.1230">
    <property type="entry name" value="Nucleotide cyclase"/>
    <property type="match status" value="1"/>
</dbReference>
<evidence type="ECO:0000313" key="9">
    <source>
        <dbReference type="Proteomes" id="UP000001058"/>
    </source>
</evidence>
<dbReference type="GO" id="GO:0035556">
    <property type="term" value="P:intracellular signal transduction"/>
    <property type="evidence" value="ECO:0007669"/>
    <property type="project" value="InterPro"/>
</dbReference>
<evidence type="ECO:0000256" key="2">
    <source>
        <dbReference type="ARBA" id="ARBA00022692"/>
    </source>
</evidence>
<dbReference type="RefSeq" id="XP_002958873.1">
    <property type="nucleotide sequence ID" value="XM_002958827.1"/>
</dbReference>
<dbReference type="PROSITE" id="PS50125">
    <property type="entry name" value="GUANYLATE_CYCLASE_2"/>
    <property type="match status" value="1"/>
</dbReference>
<name>D8UJQ3_VOLCA</name>
<dbReference type="eggNOG" id="KOG4171">
    <property type="taxonomic scope" value="Eukaryota"/>
</dbReference>
<organism evidence="9">
    <name type="scientific">Volvox carteri f. nagariensis</name>
    <dbReference type="NCBI Taxonomy" id="3068"/>
    <lineage>
        <taxon>Eukaryota</taxon>
        <taxon>Viridiplantae</taxon>
        <taxon>Chlorophyta</taxon>
        <taxon>core chlorophytes</taxon>
        <taxon>Chlorophyceae</taxon>
        <taxon>CS clade</taxon>
        <taxon>Chlamydomonadales</taxon>
        <taxon>Volvocaceae</taxon>
        <taxon>Volvox</taxon>
    </lineage>
</organism>